<keyword evidence="4" id="KW-1185">Reference proteome</keyword>
<comment type="caution">
    <text evidence="3">The sequence shown here is derived from an EMBL/GenBank/DDBJ whole genome shotgun (WGS) entry which is preliminary data.</text>
</comment>
<evidence type="ECO:0000313" key="3">
    <source>
        <dbReference type="EMBL" id="MDI3406458.1"/>
    </source>
</evidence>
<dbReference type="Proteomes" id="UP001223978">
    <property type="component" value="Unassembled WGS sequence"/>
</dbReference>
<dbReference type="RefSeq" id="WP_282544391.1">
    <property type="nucleotide sequence ID" value="NZ_JASCIQ010000023.1"/>
</dbReference>
<feature type="region of interest" description="Disordered" evidence="1">
    <location>
        <begin position="1"/>
        <end position="21"/>
    </location>
</feature>
<evidence type="ECO:0000313" key="4">
    <source>
        <dbReference type="Proteomes" id="UP001223978"/>
    </source>
</evidence>
<reference evidence="3 4" key="1">
    <citation type="submission" date="2023-05" db="EMBL/GenBank/DDBJ databases">
        <title>Draft genome sequence of Streptomyces sp. B-S-A6 isolated from a cave soil in Thailand.</title>
        <authorList>
            <person name="Chamroensaksri N."/>
            <person name="Muangham S."/>
        </authorList>
    </citation>
    <scope>NUCLEOTIDE SEQUENCE [LARGE SCALE GENOMIC DNA]</scope>
    <source>
        <strain evidence="3 4">B-S-A6</strain>
    </source>
</reference>
<name>A0ABT6SE40_9ACTN</name>
<evidence type="ECO:0000256" key="1">
    <source>
        <dbReference type="SAM" id="MobiDB-lite"/>
    </source>
</evidence>
<dbReference type="Gene3D" id="3.90.79.10">
    <property type="entry name" value="Nucleoside Triphosphate Pyrophosphohydrolase"/>
    <property type="match status" value="1"/>
</dbReference>
<dbReference type="PROSITE" id="PS51462">
    <property type="entry name" value="NUDIX"/>
    <property type="match status" value="1"/>
</dbReference>
<dbReference type="InterPro" id="IPR000086">
    <property type="entry name" value="NUDIX_hydrolase_dom"/>
</dbReference>
<sequence>MTDRPYGPPVAPPPLPAVGPRPPVRGSVVAVVLGWRGRIGLFKRSAHVGHDAGRWHCITGYLDEESTAPAQALRELYEETGLSAADLVDLRPGPVLELADPRGGHWRVHTFHAETERRRLSLNWEHDAYRWVAPQSVSRFDGQVPWLHEVLRHLNG</sequence>
<dbReference type="SUPFAM" id="SSF55811">
    <property type="entry name" value="Nudix"/>
    <property type="match status" value="1"/>
</dbReference>
<dbReference type="EMBL" id="JASCIQ010000023">
    <property type="protein sequence ID" value="MDI3406458.1"/>
    <property type="molecule type" value="Genomic_DNA"/>
</dbReference>
<accession>A0ABT6SE40</accession>
<proteinExistence type="predicted"/>
<dbReference type="InterPro" id="IPR015797">
    <property type="entry name" value="NUDIX_hydrolase-like_dom_sf"/>
</dbReference>
<organism evidence="3 4">
    <name type="scientific">Streptomyces cavernicola</name>
    <dbReference type="NCBI Taxonomy" id="3043613"/>
    <lineage>
        <taxon>Bacteria</taxon>
        <taxon>Bacillati</taxon>
        <taxon>Actinomycetota</taxon>
        <taxon>Actinomycetes</taxon>
        <taxon>Kitasatosporales</taxon>
        <taxon>Streptomycetaceae</taxon>
        <taxon>Streptomyces</taxon>
    </lineage>
</organism>
<feature type="domain" description="Nudix hydrolase" evidence="2">
    <location>
        <begin position="22"/>
        <end position="155"/>
    </location>
</feature>
<protein>
    <submittedName>
        <fullName evidence="3">NUDIX domain-containing protein</fullName>
    </submittedName>
</protein>
<gene>
    <name evidence="3" type="ORF">QIS96_21940</name>
</gene>
<evidence type="ECO:0000259" key="2">
    <source>
        <dbReference type="PROSITE" id="PS51462"/>
    </source>
</evidence>
<dbReference type="Pfam" id="PF00293">
    <property type="entry name" value="NUDIX"/>
    <property type="match status" value="1"/>
</dbReference>